<evidence type="ECO:0000259" key="7">
    <source>
        <dbReference type="PROSITE" id="PS51767"/>
    </source>
</evidence>
<evidence type="ECO:0000256" key="4">
    <source>
        <dbReference type="ARBA" id="ARBA00022750"/>
    </source>
</evidence>
<feature type="domain" description="Peptidase A1" evidence="7">
    <location>
        <begin position="82"/>
        <end position="444"/>
    </location>
</feature>
<evidence type="ECO:0000256" key="5">
    <source>
        <dbReference type="ARBA" id="ARBA00022801"/>
    </source>
</evidence>
<reference evidence="9" key="1">
    <citation type="submission" date="2018-07" db="EMBL/GenBank/DDBJ databases">
        <authorList>
            <person name="Quirk P.G."/>
            <person name="Krulwich T.A."/>
        </authorList>
    </citation>
    <scope>NUCLEOTIDE SEQUENCE</scope>
    <source>
        <strain evidence="9">Anand</strain>
    </source>
</reference>
<keyword evidence="4" id="KW-0064">Aspartyl protease</keyword>
<sequence>MLLNKFLYFSYIFILLMIPFPKLSHLGLKFSKCARSNSPSKNLVARKKSDIKFGSRDKDNNGFVKGTVKVRIYGSLHKFAFYYIYIGIGNPKVKQMLIIDTGSQQINVACGNSPSCGKHSLDNYNYQNSVTYKPIDCESDSCKIIEGGCDLERSCIFSETYSEGSNVKGMYIGDLVSFDTDEDSSDLSSFFDYIGCVTHESAMIRSQITNGILGLSRSDKNPLIKNEYYESQSFIEKYLTDHFSPRHKIFSLCLSEDGGVLTLGGYDKDLDMLVKKKSDMIWTPMVKSEFYIVRVFRFTIDDDVTDVNRKNFVLDTGTTLSTFEKELFIKIEKPIKEACYQNKKFSKIKKTNIECKVDEVNGKICFSDITKLPIITINFENGTNFDWKPESYMIDRTVKRTINDYSWWCLGIEESKTNENIFGANFFKNNHVVFNLDKELIGISHGNCPDNGFPNKP</sequence>
<dbReference type="InterPro" id="IPR033866">
    <property type="entry name" value="Plasmepsin_5"/>
</dbReference>
<evidence type="ECO:0000256" key="2">
    <source>
        <dbReference type="ARBA" id="ARBA00022670"/>
    </source>
</evidence>
<proteinExistence type="inferred from homology"/>
<dbReference type="InterPro" id="IPR033121">
    <property type="entry name" value="PEPTIDASE_A1"/>
</dbReference>
<feature type="active site" evidence="6">
    <location>
        <position position="315"/>
    </location>
</feature>
<keyword evidence="5" id="KW-0378">Hydrolase</keyword>
<keyword evidence="3" id="KW-0732">Signal</keyword>
<comment type="similarity">
    <text evidence="1">Belongs to the peptidase A1 family.</text>
</comment>
<dbReference type="Gene3D" id="2.40.70.10">
    <property type="entry name" value="Acid Proteases"/>
    <property type="match status" value="2"/>
</dbReference>
<evidence type="ECO:0000256" key="3">
    <source>
        <dbReference type="ARBA" id="ARBA00022729"/>
    </source>
</evidence>
<evidence type="ECO:0000313" key="9">
    <source>
        <dbReference type="EMBL" id="SVP93810.1"/>
    </source>
</evidence>
<dbReference type="EMBL" id="UIVT01000003">
    <property type="protein sequence ID" value="SVP93810.1"/>
    <property type="molecule type" value="Genomic_DNA"/>
</dbReference>
<name>A0A3B0N1X9_THEAN</name>
<evidence type="ECO:0000313" key="8">
    <source>
        <dbReference type="EMBL" id="SVP93006.1"/>
    </source>
</evidence>
<dbReference type="AlphaFoldDB" id="A0A3B0N1X9"/>
<dbReference type="VEuPathDB" id="PiroplasmaDB:TA17685"/>
<dbReference type="PANTHER" id="PTHR13683">
    <property type="entry name" value="ASPARTYL PROTEASES"/>
    <property type="match status" value="1"/>
</dbReference>
<dbReference type="InterPro" id="IPR001461">
    <property type="entry name" value="Aspartic_peptidase_A1"/>
</dbReference>
<evidence type="ECO:0000256" key="1">
    <source>
        <dbReference type="ARBA" id="ARBA00007447"/>
    </source>
</evidence>
<organism evidence="9">
    <name type="scientific">Theileria annulata</name>
    <dbReference type="NCBI Taxonomy" id="5874"/>
    <lineage>
        <taxon>Eukaryota</taxon>
        <taxon>Sar</taxon>
        <taxon>Alveolata</taxon>
        <taxon>Apicomplexa</taxon>
        <taxon>Aconoidasida</taxon>
        <taxon>Piroplasmida</taxon>
        <taxon>Theileriidae</taxon>
        <taxon>Theileria</taxon>
    </lineage>
</organism>
<keyword evidence="2 9" id="KW-0645">Protease</keyword>
<dbReference type="CDD" id="cd06096">
    <property type="entry name" value="Plasmepsin_5"/>
    <property type="match status" value="1"/>
</dbReference>
<dbReference type="InterPro" id="IPR021109">
    <property type="entry name" value="Peptidase_aspartic_dom_sf"/>
</dbReference>
<dbReference type="PRINTS" id="PR00792">
    <property type="entry name" value="PEPSIN"/>
</dbReference>
<dbReference type="PANTHER" id="PTHR13683:SF375">
    <property type="entry name" value="PEPTIDASE A1 DOMAIN-CONTAINING PROTEIN"/>
    <property type="match status" value="1"/>
</dbReference>
<dbReference type="GO" id="GO:0006508">
    <property type="term" value="P:proteolysis"/>
    <property type="evidence" value="ECO:0007669"/>
    <property type="project" value="UniProtKB-KW"/>
</dbReference>
<feature type="active site" evidence="6">
    <location>
        <position position="100"/>
    </location>
</feature>
<dbReference type="EMBL" id="UIVS01000003">
    <property type="protein sequence ID" value="SVP93006.1"/>
    <property type="molecule type" value="Genomic_DNA"/>
</dbReference>
<dbReference type="PROSITE" id="PS51767">
    <property type="entry name" value="PEPTIDASE_A1"/>
    <property type="match status" value="1"/>
</dbReference>
<evidence type="ECO:0000256" key="6">
    <source>
        <dbReference type="PIRSR" id="PIRSR601461-1"/>
    </source>
</evidence>
<dbReference type="GO" id="GO:0004190">
    <property type="term" value="F:aspartic-type endopeptidase activity"/>
    <property type="evidence" value="ECO:0007669"/>
    <property type="project" value="UniProtKB-KW"/>
</dbReference>
<dbReference type="Pfam" id="PF00026">
    <property type="entry name" value="Asp"/>
    <property type="match status" value="1"/>
</dbReference>
<dbReference type="SUPFAM" id="SSF50630">
    <property type="entry name" value="Acid proteases"/>
    <property type="match status" value="1"/>
</dbReference>
<gene>
    <name evidence="9" type="ORF">TAT_000280500</name>
    <name evidence="8" type="ORF">TAV_000280600</name>
</gene>
<accession>A0A3B0N1X9</accession>
<protein>
    <submittedName>
        <fullName evidence="9">Aspartyl(Acid) protease, putative</fullName>
    </submittedName>
</protein>